<dbReference type="OMA" id="EEPRGWW"/>
<dbReference type="OrthoDB" id="414698at2759"/>
<evidence type="ECO:0000313" key="4">
    <source>
        <dbReference type="Proteomes" id="UP000053201"/>
    </source>
</evidence>
<dbReference type="InParanoid" id="A0A0L0HTK0"/>
<dbReference type="Pfam" id="PF03959">
    <property type="entry name" value="FSH1"/>
    <property type="match status" value="1"/>
</dbReference>
<dbReference type="InterPro" id="IPR029058">
    <property type="entry name" value="AB_hydrolase_fold"/>
</dbReference>
<dbReference type="EMBL" id="KQ257450">
    <property type="protein sequence ID" value="KND04666.1"/>
    <property type="molecule type" value="Genomic_DNA"/>
</dbReference>
<organism evidence="3 4">
    <name type="scientific">Spizellomyces punctatus (strain DAOM BR117)</name>
    <dbReference type="NCBI Taxonomy" id="645134"/>
    <lineage>
        <taxon>Eukaryota</taxon>
        <taxon>Fungi</taxon>
        <taxon>Fungi incertae sedis</taxon>
        <taxon>Chytridiomycota</taxon>
        <taxon>Chytridiomycota incertae sedis</taxon>
        <taxon>Chytridiomycetes</taxon>
        <taxon>Spizellomycetales</taxon>
        <taxon>Spizellomycetaceae</taxon>
        <taxon>Spizellomyces</taxon>
    </lineage>
</organism>
<dbReference type="InterPro" id="IPR050593">
    <property type="entry name" value="LovG"/>
</dbReference>
<dbReference type="Proteomes" id="UP000053201">
    <property type="component" value="Unassembled WGS sequence"/>
</dbReference>
<dbReference type="Gene3D" id="3.40.50.1820">
    <property type="entry name" value="alpha/beta hydrolase"/>
    <property type="match status" value="1"/>
</dbReference>
<evidence type="ECO:0000313" key="3">
    <source>
        <dbReference type="EMBL" id="KND04666.1"/>
    </source>
</evidence>
<sequence length="239" mass="27029">MLAGFHPRQPWHRLPTRLRILCLHGYTQNAEIFGKRIAVLAKDLKNLAEFVFISAPHVIPENSPQTDAERVTYPEGDGQRRWWRVDDESQAYEGAEESLEFVKGIWKSQGPFHGILGFSQGATMAALLVPILSPSPLFSIHFSGFLPKSPAYIVLLDSIPPQIPSLHVMGQGDTWVSIERSRYLAERFGQGRKVVVHDGGHFIPTNAEHRRTYREFVARFIEQHDSDSVDSKKADMENA</sequence>
<evidence type="ECO:0000259" key="2">
    <source>
        <dbReference type="Pfam" id="PF03959"/>
    </source>
</evidence>
<gene>
    <name evidence="3" type="ORF">SPPG_00381</name>
</gene>
<dbReference type="GO" id="GO:0005737">
    <property type="term" value="C:cytoplasm"/>
    <property type="evidence" value="ECO:0007669"/>
    <property type="project" value="TreeGrafter"/>
</dbReference>
<dbReference type="SUPFAM" id="SSF53474">
    <property type="entry name" value="alpha/beta-Hydrolases"/>
    <property type="match status" value="1"/>
</dbReference>
<reference evidence="3 4" key="1">
    <citation type="submission" date="2009-08" db="EMBL/GenBank/DDBJ databases">
        <title>The Genome Sequence of Spizellomyces punctatus strain DAOM BR117.</title>
        <authorList>
            <consortium name="The Broad Institute Genome Sequencing Platform"/>
            <person name="Russ C."/>
            <person name="Cuomo C."/>
            <person name="Shea T."/>
            <person name="Young S.K."/>
            <person name="Zeng Q."/>
            <person name="Koehrsen M."/>
            <person name="Haas B."/>
            <person name="Borodovsky M."/>
            <person name="Guigo R."/>
            <person name="Alvarado L."/>
            <person name="Berlin A."/>
            <person name="Bochicchio J."/>
            <person name="Borenstein D."/>
            <person name="Chapman S."/>
            <person name="Chen Z."/>
            <person name="Engels R."/>
            <person name="Freedman E."/>
            <person name="Gellesch M."/>
            <person name="Goldberg J."/>
            <person name="Griggs A."/>
            <person name="Gujja S."/>
            <person name="Heiman D."/>
            <person name="Hepburn T."/>
            <person name="Howarth C."/>
            <person name="Jen D."/>
            <person name="Larson L."/>
            <person name="Lewis B."/>
            <person name="Mehta T."/>
            <person name="Park D."/>
            <person name="Pearson M."/>
            <person name="Roberts A."/>
            <person name="Saif S."/>
            <person name="Shenoy N."/>
            <person name="Sisk P."/>
            <person name="Stolte C."/>
            <person name="Sykes S."/>
            <person name="Thomson T."/>
            <person name="Walk T."/>
            <person name="White J."/>
            <person name="Yandava C."/>
            <person name="Burger G."/>
            <person name="Gray M.W."/>
            <person name="Holland P.W.H."/>
            <person name="King N."/>
            <person name="Lang F.B.F."/>
            <person name="Roger A.J."/>
            <person name="Ruiz-Trillo I."/>
            <person name="Lander E."/>
            <person name="Nusbaum C."/>
        </authorList>
    </citation>
    <scope>NUCLEOTIDE SEQUENCE [LARGE SCALE GENOMIC DNA]</scope>
    <source>
        <strain evidence="3 4">DAOM BR117</strain>
    </source>
</reference>
<keyword evidence="4" id="KW-1185">Reference proteome</keyword>
<protein>
    <recommendedName>
        <fullName evidence="2">Serine hydrolase domain-containing protein</fullName>
    </recommendedName>
</protein>
<dbReference type="eggNOG" id="KOG2551">
    <property type="taxonomic scope" value="Eukaryota"/>
</dbReference>
<dbReference type="AlphaFoldDB" id="A0A0L0HTK0"/>
<evidence type="ECO:0000256" key="1">
    <source>
        <dbReference type="ARBA" id="ARBA00022801"/>
    </source>
</evidence>
<accession>A0A0L0HTK0</accession>
<dbReference type="VEuPathDB" id="FungiDB:SPPG_00381"/>
<dbReference type="STRING" id="645134.A0A0L0HTK0"/>
<dbReference type="RefSeq" id="XP_016612705.1">
    <property type="nucleotide sequence ID" value="XM_016748710.1"/>
</dbReference>
<dbReference type="GO" id="GO:0016787">
    <property type="term" value="F:hydrolase activity"/>
    <property type="evidence" value="ECO:0007669"/>
    <property type="project" value="UniProtKB-KW"/>
</dbReference>
<dbReference type="FunCoup" id="A0A0L0HTK0">
    <property type="interactions" value="168"/>
</dbReference>
<name>A0A0L0HTK0_SPIPD</name>
<proteinExistence type="predicted"/>
<dbReference type="GeneID" id="27684113"/>
<keyword evidence="1" id="KW-0378">Hydrolase</keyword>
<dbReference type="PANTHER" id="PTHR48070:SF6">
    <property type="entry name" value="ESTERASE OVCA2"/>
    <property type="match status" value="1"/>
</dbReference>
<dbReference type="GO" id="GO:0005634">
    <property type="term" value="C:nucleus"/>
    <property type="evidence" value="ECO:0007669"/>
    <property type="project" value="TreeGrafter"/>
</dbReference>
<dbReference type="PANTHER" id="PTHR48070">
    <property type="entry name" value="ESTERASE OVCA2"/>
    <property type="match status" value="1"/>
</dbReference>
<dbReference type="InterPro" id="IPR005645">
    <property type="entry name" value="FSH-like_dom"/>
</dbReference>
<feature type="domain" description="Serine hydrolase" evidence="2">
    <location>
        <begin position="17"/>
        <end position="212"/>
    </location>
</feature>